<dbReference type="EMBL" id="JBFXLQ010000069">
    <property type="protein sequence ID" value="KAL2862339.1"/>
    <property type="molecule type" value="Genomic_DNA"/>
</dbReference>
<evidence type="ECO:0000313" key="1">
    <source>
        <dbReference type="EMBL" id="KAL2862339.1"/>
    </source>
</evidence>
<dbReference type="Proteomes" id="UP001610432">
    <property type="component" value="Unassembled WGS sequence"/>
</dbReference>
<dbReference type="RefSeq" id="XP_070881318.1">
    <property type="nucleotide sequence ID" value="XM_071030417.1"/>
</dbReference>
<sequence>MFIKAAKHGGRKVWVKGEMRCLKPLRWWRWWGEWRGVMGSCGYSKALFVEPKDTEE</sequence>
<comment type="caution">
    <text evidence="1">The sequence shown here is derived from an EMBL/GenBank/DDBJ whole genome shotgun (WGS) entry which is preliminary data.</text>
</comment>
<gene>
    <name evidence="1" type="ORF">BJX67DRAFT_366542</name>
</gene>
<name>A0ABR4LCR1_9EURO</name>
<dbReference type="GeneID" id="98145489"/>
<accession>A0ABR4LCR1</accession>
<keyword evidence="2" id="KW-1185">Reference proteome</keyword>
<organism evidence="1 2">
    <name type="scientific">Aspergillus lucknowensis</name>
    <dbReference type="NCBI Taxonomy" id="176173"/>
    <lineage>
        <taxon>Eukaryota</taxon>
        <taxon>Fungi</taxon>
        <taxon>Dikarya</taxon>
        <taxon>Ascomycota</taxon>
        <taxon>Pezizomycotina</taxon>
        <taxon>Eurotiomycetes</taxon>
        <taxon>Eurotiomycetidae</taxon>
        <taxon>Eurotiales</taxon>
        <taxon>Aspergillaceae</taxon>
        <taxon>Aspergillus</taxon>
        <taxon>Aspergillus subgen. Nidulantes</taxon>
    </lineage>
</organism>
<protein>
    <submittedName>
        <fullName evidence="1">Uncharacterized protein</fullName>
    </submittedName>
</protein>
<proteinExistence type="predicted"/>
<reference evidence="1 2" key="1">
    <citation type="submission" date="2024-07" db="EMBL/GenBank/DDBJ databases">
        <title>Section-level genome sequencing and comparative genomics of Aspergillus sections Usti and Cavernicolus.</title>
        <authorList>
            <consortium name="Lawrence Berkeley National Laboratory"/>
            <person name="Nybo J.L."/>
            <person name="Vesth T.C."/>
            <person name="Theobald S."/>
            <person name="Frisvad J.C."/>
            <person name="Larsen T.O."/>
            <person name="Kjaerboelling I."/>
            <person name="Rothschild-Mancinelli K."/>
            <person name="Lyhne E.K."/>
            <person name="Kogle M.E."/>
            <person name="Barry K."/>
            <person name="Clum A."/>
            <person name="Na H."/>
            <person name="Ledsgaard L."/>
            <person name="Lin J."/>
            <person name="Lipzen A."/>
            <person name="Kuo A."/>
            <person name="Riley R."/>
            <person name="Mondo S."/>
            <person name="Labutti K."/>
            <person name="Haridas S."/>
            <person name="Pangalinan J."/>
            <person name="Salamov A.A."/>
            <person name="Simmons B.A."/>
            <person name="Magnuson J.K."/>
            <person name="Chen J."/>
            <person name="Drula E."/>
            <person name="Henrissat B."/>
            <person name="Wiebenga A."/>
            <person name="Lubbers R.J."/>
            <person name="Gomes A.C."/>
            <person name="Macurrencykelacurrency M.R."/>
            <person name="Stajich J."/>
            <person name="Grigoriev I.V."/>
            <person name="Mortensen U.H."/>
            <person name="De Vries R.P."/>
            <person name="Baker S.E."/>
            <person name="Andersen M.R."/>
        </authorList>
    </citation>
    <scope>NUCLEOTIDE SEQUENCE [LARGE SCALE GENOMIC DNA]</scope>
    <source>
        <strain evidence="1 2">CBS 449.75</strain>
    </source>
</reference>
<evidence type="ECO:0000313" key="2">
    <source>
        <dbReference type="Proteomes" id="UP001610432"/>
    </source>
</evidence>